<dbReference type="CDD" id="cd00590">
    <property type="entry name" value="RRM_SF"/>
    <property type="match status" value="1"/>
</dbReference>
<feature type="domain" description="RRM" evidence="3">
    <location>
        <begin position="13"/>
        <end position="95"/>
    </location>
</feature>
<dbReference type="SMART" id="SM00360">
    <property type="entry name" value="RRM"/>
    <property type="match status" value="1"/>
</dbReference>
<feature type="compositionally biased region" description="Acidic residues" evidence="2">
    <location>
        <begin position="249"/>
        <end position="272"/>
    </location>
</feature>
<dbReference type="InterPro" id="IPR000504">
    <property type="entry name" value="RRM_dom"/>
</dbReference>
<feature type="non-terminal residue" evidence="4">
    <location>
        <position position="323"/>
    </location>
</feature>
<accession>A0A699KWP0</accession>
<dbReference type="EMBL" id="BKCJ010552164">
    <property type="protein sequence ID" value="GFB10088.1"/>
    <property type="molecule type" value="Genomic_DNA"/>
</dbReference>
<reference evidence="4" key="1">
    <citation type="journal article" date="2019" name="Sci. Rep.">
        <title>Draft genome of Tanacetum cinerariifolium, the natural source of mosquito coil.</title>
        <authorList>
            <person name="Yamashiro T."/>
            <person name="Shiraishi A."/>
            <person name="Satake H."/>
            <person name="Nakayama K."/>
        </authorList>
    </citation>
    <scope>NUCLEOTIDE SEQUENCE</scope>
</reference>
<feature type="region of interest" description="Disordered" evidence="2">
    <location>
        <begin position="229"/>
        <end position="280"/>
    </location>
</feature>
<evidence type="ECO:0000256" key="2">
    <source>
        <dbReference type="SAM" id="MobiDB-lite"/>
    </source>
</evidence>
<dbReference type="InterPro" id="IPR012677">
    <property type="entry name" value="Nucleotide-bd_a/b_plait_sf"/>
</dbReference>
<feature type="non-terminal residue" evidence="4">
    <location>
        <position position="1"/>
    </location>
</feature>
<dbReference type="SUPFAM" id="SSF54928">
    <property type="entry name" value="RNA-binding domain, RBD"/>
    <property type="match status" value="1"/>
</dbReference>
<evidence type="ECO:0000313" key="4">
    <source>
        <dbReference type="EMBL" id="GFB10088.1"/>
    </source>
</evidence>
<evidence type="ECO:0000259" key="3">
    <source>
        <dbReference type="PROSITE" id="PS50102"/>
    </source>
</evidence>
<protein>
    <submittedName>
        <fullName evidence="4">Nucleotide-binding alpha-beta plait domain-containing protein</fullName>
    </submittedName>
</protein>
<dbReference type="InterPro" id="IPR035979">
    <property type="entry name" value="RBD_domain_sf"/>
</dbReference>
<dbReference type="Pfam" id="PF00076">
    <property type="entry name" value="RRM_1"/>
    <property type="match status" value="1"/>
</dbReference>
<dbReference type="AlphaFoldDB" id="A0A699KWP0"/>
<name>A0A699KWP0_TANCI</name>
<comment type="caution">
    <text evidence="4">The sequence shown here is derived from an EMBL/GenBank/DDBJ whole genome shotgun (WGS) entry which is preliminary data.</text>
</comment>
<organism evidence="4">
    <name type="scientific">Tanacetum cinerariifolium</name>
    <name type="common">Dalmatian daisy</name>
    <name type="synonym">Chrysanthemum cinerariifolium</name>
    <dbReference type="NCBI Taxonomy" id="118510"/>
    <lineage>
        <taxon>Eukaryota</taxon>
        <taxon>Viridiplantae</taxon>
        <taxon>Streptophyta</taxon>
        <taxon>Embryophyta</taxon>
        <taxon>Tracheophyta</taxon>
        <taxon>Spermatophyta</taxon>
        <taxon>Magnoliopsida</taxon>
        <taxon>eudicotyledons</taxon>
        <taxon>Gunneridae</taxon>
        <taxon>Pentapetalae</taxon>
        <taxon>asterids</taxon>
        <taxon>campanulids</taxon>
        <taxon>Asterales</taxon>
        <taxon>Asteraceae</taxon>
        <taxon>Asteroideae</taxon>
        <taxon>Anthemideae</taxon>
        <taxon>Anthemidinae</taxon>
        <taxon>Tanacetum</taxon>
    </lineage>
</organism>
<dbReference type="PROSITE" id="PS50102">
    <property type="entry name" value="RRM"/>
    <property type="match status" value="1"/>
</dbReference>
<keyword evidence="1" id="KW-0694">RNA-binding</keyword>
<feature type="compositionally biased region" description="Polar residues" evidence="2">
    <location>
        <begin position="237"/>
        <end position="247"/>
    </location>
</feature>
<sequence>YKTKEEDVAKISTSLFITDFPESTSAKELFNACKQYGHVVDTFIRTKRSKAGKRFGFVRFINVFSVERLVNNLCTVWIDRLKLHANVARFNTASVNSHNHATQNVGGSKSNHNNTAMNDNVAKKDSQSNGLGRTYMHVVKGQMQSGIREEEMSPALVLDDNCLMSKDVSKCLLGRVKEFASLVNLKMTLYNEGFMDIKIQYMGEFWVLMEFVNEKSLKLFRDNTDDQYGDEIKNDGINGQETGNGVNSDAEEIPETAVEEEGHEENNADEESLEKTGDKSEDQFNIYQLLNKNNDNGMNNNASVDSLKYPLVIHELREARRRV</sequence>
<gene>
    <name evidence="4" type="ORF">Tci_682059</name>
</gene>
<proteinExistence type="predicted"/>
<dbReference type="GO" id="GO:0003723">
    <property type="term" value="F:RNA binding"/>
    <property type="evidence" value="ECO:0007669"/>
    <property type="project" value="UniProtKB-UniRule"/>
</dbReference>
<evidence type="ECO:0000256" key="1">
    <source>
        <dbReference type="PROSITE-ProRule" id="PRU00176"/>
    </source>
</evidence>
<dbReference type="Gene3D" id="3.30.70.330">
    <property type="match status" value="1"/>
</dbReference>